<reference evidence="2" key="1">
    <citation type="journal article" date="2017" name="Genome Biol.">
        <title>Comparative genomics reveals high biological diversity and specific adaptations in the industrially and medically important fungal genus Aspergillus.</title>
        <authorList>
            <person name="de Vries R.P."/>
            <person name="Riley R."/>
            <person name="Wiebenga A."/>
            <person name="Aguilar-Osorio G."/>
            <person name="Amillis S."/>
            <person name="Uchima C.A."/>
            <person name="Anderluh G."/>
            <person name="Asadollahi M."/>
            <person name="Askin M."/>
            <person name="Barry K."/>
            <person name="Battaglia E."/>
            <person name="Bayram O."/>
            <person name="Benocci T."/>
            <person name="Braus-Stromeyer S.A."/>
            <person name="Caldana C."/>
            <person name="Canovas D."/>
            <person name="Cerqueira G.C."/>
            <person name="Chen F."/>
            <person name="Chen W."/>
            <person name="Choi C."/>
            <person name="Clum A."/>
            <person name="Dos Santos R.A."/>
            <person name="Damasio A.R."/>
            <person name="Diallinas G."/>
            <person name="Emri T."/>
            <person name="Fekete E."/>
            <person name="Flipphi M."/>
            <person name="Freyberg S."/>
            <person name="Gallo A."/>
            <person name="Gournas C."/>
            <person name="Habgood R."/>
            <person name="Hainaut M."/>
            <person name="Harispe M.L."/>
            <person name="Henrissat B."/>
            <person name="Hilden K.S."/>
            <person name="Hope R."/>
            <person name="Hossain A."/>
            <person name="Karabika E."/>
            <person name="Karaffa L."/>
            <person name="Karanyi Z."/>
            <person name="Krasevec N."/>
            <person name="Kuo A."/>
            <person name="Kusch H."/>
            <person name="LaButti K."/>
            <person name="Lagendijk E.L."/>
            <person name="Lapidus A."/>
            <person name="Levasseur A."/>
            <person name="Lindquist E."/>
            <person name="Lipzen A."/>
            <person name="Logrieco A.F."/>
            <person name="MacCabe A."/>
            <person name="Maekelae M.R."/>
            <person name="Malavazi I."/>
            <person name="Melin P."/>
            <person name="Meyer V."/>
            <person name="Mielnichuk N."/>
            <person name="Miskei M."/>
            <person name="Molnar A.P."/>
            <person name="Mule G."/>
            <person name="Ngan C.Y."/>
            <person name="Orejas M."/>
            <person name="Orosz E."/>
            <person name="Ouedraogo J.P."/>
            <person name="Overkamp K.M."/>
            <person name="Park H.-S."/>
            <person name="Perrone G."/>
            <person name="Piumi F."/>
            <person name="Punt P.J."/>
            <person name="Ram A.F."/>
            <person name="Ramon A."/>
            <person name="Rauscher S."/>
            <person name="Record E."/>
            <person name="Riano-Pachon D.M."/>
            <person name="Robert V."/>
            <person name="Roehrig J."/>
            <person name="Ruller R."/>
            <person name="Salamov A."/>
            <person name="Salih N.S."/>
            <person name="Samson R.A."/>
            <person name="Sandor E."/>
            <person name="Sanguinetti M."/>
            <person name="Schuetze T."/>
            <person name="Sepcic K."/>
            <person name="Shelest E."/>
            <person name="Sherlock G."/>
            <person name="Sophianopoulou V."/>
            <person name="Squina F.M."/>
            <person name="Sun H."/>
            <person name="Susca A."/>
            <person name="Todd R.B."/>
            <person name="Tsang A."/>
            <person name="Unkles S.E."/>
            <person name="van de Wiele N."/>
            <person name="van Rossen-Uffink D."/>
            <person name="Oliveira J.V."/>
            <person name="Vesth T.C."/>
            <person name="Visser J."/>
            <person name="Yu J.-H."/>
            <person name="Zhou M."/>
            <person name="Andersen M.R."/>
            <person name="Archer D.B."/>
            <person name="Baker S.E."/>
            <person name="Benoit I."/>
            <person name="Brakhage A.A."/>
            <person name="Braus G.H."/>
            <person name="Fischer R."/>
            <person name="Frisvad J.C."/>
            <person name="Goldman G.H."/>
            <person name="Houbraken J."/>
            <person name="Oakley B."/>
            <person name="Pocsi I."/>
            <person name="Scazzocchio C."/>
            <person name="Seiboth B."/>
            <person name="vanKuyk P.A."/>
            <person name="Wortman J."/>
            <person name="Dyer P.S."/>
            <person name="Grigoriev I.V."/>
        </authorList>
    </citation>
    <scope>NUCLEOTIDE SEQUENCE [LARGE SCALE GENOMIC DNA]</scope>
    <source>
        <strain evidence="2">ITEM 5010</strain>
    </source>
</reference>
<proteinExistence type="predicted"/>
<name>A0A1R3RC57_ASPC5</name>
<organism evidence="1 2">
    <name type="scientific">Aspergillus carbonarius (strain ITEM 5010)</name>
    <dbReference type="NCBI Taxonomy" id="602072"/>
    <lineage>
        <taxon>Eukaryota</taxon>
        <taxon>Fungi</taxon>
        <taxon>Dikarya</taxon>
        <taxon>Ascomycota</taxon>
        <taxon>Pezizomycotina</taxon>
        <taxon>Eurotiomycetes</taxon>
        <taxon>Eurotiomycetidae</taxon>
        <taxon>Eurotiales</taxon>
        <taxon>Aspergillaceae</taxon>
        <taxon>Aspergillus</taxon>
        <taxon>Aspergillus subgen. Circumdati</taxon>
    </lineage>
</organism>
<accession>A0A1R3RC57</accession>
<gene>
    <name evidence="1" type="ORF">ASPCADRAFT_8902</name>
</gene>
<dbReference type="EMBL" id="KV907508">
    <property type="protein sequence ID" value="OOF92037.1"/>
    <property type="molecule type" value="Genomic_DNA"/>
</dbReference>
<protein>
    <submittedName>
        <fullName evidence="1">Uncharacterized protein</fullName>
    </submittedName>
</protein>
<dbReference type="AlphaFoldDB" id="A0A1R3RC57"/>
<evidence type="ECO:0000313" key="2">
    <source>
        <dbReference type="Proteomes" id="UP000188318"/>
    </source>
</evidence>
<sequence length="77" mass="8453">MAAGTTRHISSQFDKNVTILKNLAEDLTIAVTALDRAPPGDVRSGEDDFFHLATSLEMTFASLLDLTLSIPDPWMNF</sequence>
<keyword evidence="2" id="KW-1185">Reference proteome</keyword>
<evidence type="ECO:0000313" key="1">
    <source>
        <dbReference type="EMBL" id="OOF92037.1"/>
    </source>
</evidence>
<dbReference type="Proteomes" id="UP000188318">
    <property type="component" value="Unassembled WGS sequence"/>
</dbReference>
<dbReference type="VEuPathDB" id="FungiDB:ASPCADRAFT_8902"/>